<evidence type="ECO:0008006" key="3">
    <source>
        <dbReference type="Google" id="ProtNLM"/>
    </source>
</evidence>
<name>A0A1R1JES5_9BURK</name>
<dbReference type="InterPro" id="IPR025455">
    <property type="entry name" value="DUF4276"/>
</dbReference>
<dbReference type="RefSeq" id="WP_076475388.1">
    <property type="nucleotide sequence ID" value="NZ_MTJZ01000008.1"/>
</dbReference>
<dbReference type="Pfam" id="PF14103">
    <property type="entry name" value="DUF4276"/>
    <property type="match status" value="1"/>
</dbReference>
<dbReference type="AlphaFoldDB" id="A0A1R1JES5"/>
<dbReference type="Proteomes" id="UP000187194">
    <property type="component" value="Unassembled WGS sequence"/>
</dbReference>
<organism evidence="1 2">
    <name type="scientific">Burkholderia ubonensis</name>
    <dbReference type="NCBI Taxonomy" id="101571"/>
    <lineage>
        <taxon>Bacteria</taxon>
        <taxon>Pseudomonadati</taxon>
        <taxon>Pseudomonadota</taxon>
        <taxon>Betaproteobacteria</taxon>
        <taxon>Burkholderiales</taxon>
        <taxon>Burkholderiaceae</taxon>
        <taxon>Burkholderia</taxon>
        <taxon>Burkholderia cepacia complex</taxon>
    </lineage>
</organism>
<protein>
    <recommendedName>
        <fullName evidence="3">DUF4276 family protein</fullName>
    </recommendedName>
</protein>
<accession>A0A1R1JES5</accession>
<gene>
    <name evidence="1" type="ORF">BW685_07495</name>
</gene>
<sequence length="196" mass="22090">MKIASIVEGHGEVSALPVLLRRFLEWRPAEGFIEIERPNRVPRDRFINLQDEFVRFLRLARIQCGEDGWILILLDADDDCPVELATALLARAREIDNRRVSVVIAKREFEAWFIGAAASLDGHRGLTVMPADLNAEAELPRDAKGWLGARMKKGSYGAVTDQPAFASLMDLQQASDRCRSFRKLCTEWDVNLGRIA</sequence>
<reference evidence="1 2" key="1">
    <citation type="submission" date="2017-01" db="EMBL/GenBank/DDBJ databases">
        <title>Phylogeographic, genomic and meropenem susceptibility analysis of Burkholderia ubonensis.</title>
        <authorList>
            <person name="Price E.P."/>
            <person name="Sarovich D.S."/>
            <person name="Webb J.R."/>
            <person name="Hall C.M."/>
            <person name="Sahl J.W."/>
            <person name="Kaestli M."/>
            <person name="Mayo M."/>
            <person name="Harrington G."/>
            <person name="Baker A.L."/>
            <person name="Sidak-Loftis L.C."/>
            <person name="Lummis M."/>
            <person name="Schupp J.M."/>
            <person name="Gillece J.D."/>
            <person name="Tuanyok A."/>
            <person name="Warner J."/>
            <person name="Busch J.D."/>
            <person name="Keim P."/>
            <person name="Currie B.J."/>
            <person name="Wagner D.M."/>
        </authorList>
    </citation>
    <scope>NUCLEOTIDE SEQUENCE [LARGE SCALE GENOMIC DNA]</scope>
    <source>
        <strain evidence="1 2">A21</strain>
    </source>
</reference>
<evidence type="ECO:0000313" key="1">
    <source>
        <dbReference type="EMBL" id="OMG73866.1"/>
    </source>
</evidence>
<comment type="caution">
    <text evidence="1">The sequence shown here is derived from an EMBL/GenBank/DDBJ whole genome shotgun (WGS) entry which is preliminary data.</text>
</comment>
<proteinExistence type="predicted"/>
<evidence type="ECO:0000313" key="2">
    <source>
        <dbReference type="Proteomes" id="UP000187194"/>
    </source>
</evidence>
<dbReference type="EMBL" id="MTJZ01000008">
    <property type="protein sequence ID" value="OMG73866.1"/>
    <property type="molecule type" value="Genomic_DNA"/>
</dbReference>